<dbReference type="EMBL" id="CXWC01000010">
    <property type="protein sequence ID" value="CTQ71745.1"/>
    <property type="molecule type" value="Genomic_DNA"/>
</dbReference>
<proteinExistence type="predicted"/>
<dbReference type="PANTHER" id="PTHR11614">
    <property type="entry name" value="PHOSPHOLIPASE-RELATED"/>
    <property type="match status" value="1"/>
</dbReference>
<keyword evidence="3" id="KW-1185">Reference proteome</keyword>
<sequence>MSLIEIPDNPVPDGTKTGFVTTPDGIKIRYAHWPTAGGPRRGTVTLLQGRAEFIEKYFEVVQDLRRRGFDVVAFDWRGQGGSQRVTRNPRRGHISNFKKFRLDLRTVLKEVSLATYPGPHFALAHSTGGLVLLSDTERLRTMLDRAVITAPLLGLPSGAWSPGLVAARRWVLRKLTFGLLGKPPLRAKAPKTSAAVEKFGFGLARIFSLIGLGRLYILGGNGKIFVPFETNRQTSDQTRFDRFNKVLEKAPELGIGSPTFGWLNAMARTMMPLRRRQAGPGIKLPCLMLGAGEDRIVSTPAIEDFVARTRSAAYVEIAGAAHELMMERDVFRDQFWAAFDAFVPGLEAVQELEDADLSTISVHNTGKETSDPAEVRQV</sequence>
<dbReference type="RefSeq" id="WP_082442667.1">
    <property type="nucleotide sequence ID" value="NZ_CXWA01000001.1"/>
</dbReference>
<dbReference type="GO" id="GO:0016787">
    <property type="term" value="F:hydrolase activity"/>
    <property type="evidence" value="ECO:0007669"/>
    <property type="project" value="UniProtKB-KW"/>
</dbReference>
<dbReference type="AlphaFoldDB" id="A0A0M7A804"/>
<dbReference type="Proteomes" id="UP000049983">
    <property type="component" value="Unassembled WGS sequence"/>
</dbReference>
<evidence type="ECO:0000313" key="3">
    <source>
        <dbReference type="Proteomes" id="UP000049983"/>
    </source>
</evidence>
<evidence type="ECO:0000313" key="2">
    <source>
        <dbReference type="EMBL" id="CTQ71745.1"/>
    </source>
</evidence>
<protein>
    <submittedName>
        <fullName evidence="2">Phospholipase YtpA</fullName>
        <ecNumber evidence="2">3.1.1.-</ecNumber>
    </submittedName>
</protein>
<dbReference type="STRING" id="311410.LA5095_01782"/>
<keyword evidence="2" id="KW-0378">Hydrolase</keyword>
<dbReference type="OrthoDB" id="9788260at2"/>
<evidence type="ECO:0000259" key="1">
    <source>
        <dbReference type="Pfam" id="PF12146"/>
    </source>
</evidence>
<reference evidence="3" key="1">
    <citation type="submission" date="2015-07" db="EMBL/GenBank/DDBJ databases">
        <authorList>
            <person name="Rodrigo-Torres Lidia"/>
            <person name="Arahal R.David."/>
        </authorList>
    </citation>
    <scope>NUCLEOTIDE SEQUENCE [LARGE SCALE GENOMIC DNA]</scope>
    <source>
        <strain evidence="3">CECT 5096</strain>
    </source>
</reference>
<dbReference type="Gene3D" id="3.40.50.1820">
    <property type="entry name" value="alpha/beta hydrolase"/>
    <property type="match status" value="1"/>
</dbReference>
<feature type="domain" description="Serine aminopeptidase S33" evidence="1">
    <location>
        <begin position="39"/>
        <end position="329"/>
    </location>
</feature>
<dbReference type="SUPFAM" id="SSF53474">
    <property type="entry name" value="alpha/beta-Hydrolases"/>
    <property type="match status" value="1"/>
</dbReference>
<accession>A0A0M7A804</accession>
<name>A0A0M7A804_9HYPH</name>
<dbReference type="EC" id="3.1.1.-" evidence="2"/>
<dbReference type="InterPro" id="IPR051044">
    <property type="entry name" value="MAG_DAG_Lipase"/>
</dbReference>
<dbReference type="InterPro" id="IPR029058">
    <property type="entry name" value="AB_hydrolase_fold"/>
</dbReference>
<dbReference type="GeneID" id="97670401"/>
<organism evidence="2 3">
    <name type="scientific">Roseibium album</name>
    <dbReference type="NCBI Taxonomy" id="311410"/>
    <lineage>
        <taxon>Bacteria</taxon>
        <taxon>Pseudomonadati</taxon>
        <taxon>Pseudomonadota</taxon>
        <taxon>Alphaproteobacteria</taxon>
        <taxon>Hyphomicrobiales</taxon>
        <taxon>Stappiaceae</taxon>
        <taxon>Roseibium</taxon>
    </lineage>
</organism>
<gene>
    <name evidence="2" type="primary">ytpA</name>
    <name evidence="2" type="ORF">LA5096_03036</name>
</gene>
<dbReference type="InterPro" id="IPR022742">
    <property type="entry name" value="Hydrolase_4"/>
</dbReference>
<dbReference type="Pfam" id="PF12146">
    <property type="entry name" value="Hydrolase_4"/>
    <property type="match status" value="1"/>
</dbReference>